<feature type="transmembrane region" description="Helical" evidence="1">
    <location>
        <begin position="20"/>
        <end position="37"/>
    </location>
</feature>
<accession>A0A5M9K0A8</accession>
<evidence type="ECO:0000313" key="2">
    <source>
        <dbReference type="EMBL" id="KAA8574951.1"/>
    </source>
</evidence>
<name>A0A5M9K0A8_MONFR</name>
<keyword evidence="1" id="KW-0812">Transmembrane</keyword>
<comment type="caution">
    <text evidence="2">The sequence shown here is derived from an EMBL/GenBank/DDBJ whole genome shotgun (WGS) entry which is preliminary data.</text>
</comment>
<evidence type="ECO:0000256" key="1">
    <source>
        <dbReference type="SAM" id="Phobius"/>
    </source>
</evidence>
<keyword evidence="1" id="KW-0472">Membrane</keyword>
<keyword evidence="3" id="KW-1185">Reference proteome</keyword>
<dbReference type="AlphaFoldDB" id="A0A5M9K0A8"/>
<protein>
    <submittedName>
        <fullName evidence="2">Uncharacterized protein</fullName>
    </submittedName>
</protein>
<evidence type="ECO:0000313" key="3">
    <source>
        <dbReference type="Proteomes" id="UP000322873"/>
    </source>
</evidence>
<sequence>MIPKRIMAMGLMRGMGIWDLCLYEQGNFFWFLIYFLLKDWMSFYRQQGGTFNDLFSSIFLYLPVCMNGSQWLSTFISPSFMQSM</sequence>
<proteinExistence type="predicted"/>
<gene>
    <name evidence="2" type="ORF">EYC84_004183</name>
</gene>
<dbReference type="Proteomes" id="UP000322873">
    <property type="component" value="Unassembled WGS sequence"/>
</dbReference>
<organism evidence="2 3">
    <name type="scientific">Monilinia fructicola</name>
    <name type="common">Brown rot fungus</name>
    <name type="synonym">Ciboria fructicola</name>
    <dbReference type="NCBI Taxonomy" id="38448"/>
    <lineage>
        <taxon>Eukaryota</taxon>
        <taxon>Fungi</taxon>
        <taxon>Dikarya</taxon>
        <taxon>Ascomycota</taxon>
        <taxon>Pezizomycotina</taxon>
        <taxon>Leotiomycetes</taxon>
        <taxon>Helotiales</taxon>
        <taxon>Sclerotiniaceae</taxon>
        <taxon>Monilinia</taxon>
    </lineage>
</organism>
<dbReference type="EMBL" id="VICG01000002">
    <property type="protein sequence ID" value="KAA8574951.1"/>
    <property type="molecule type" value="Genomic_DNA"/>
</dbReference>
<keyword evidence="1" id="KW-1133">Transmembrane helix</keyword>
<feature type="transmembrane region" description="Helical" evidence="1">
    <location>
        <begin position="57"/>
        <end position="76"/>
    </location>
</feature>
<reference evidence="2 3" key="1">
    <citation type="submission" date="2019-06" db="EMBL/GenBank/DDBJ databases">
        <title>Genome Sequence of the Brown Rot Fungal Pathogen Monilinia fructicola.</title>
        <authorList>
            <person name="De Miccolis Angelini R.M."/>
            <person name="Landi L."/>
            <person name="Abate D."/>
            <person name="Pollastro S."/>
            <person name="Romanazzi G."/>
            <person name="Faretra F."/>
        </authorList>
    </citation>
    <scope>NUCLEOTIDE SEQUENCE [LARGE SCALE GENOMIC DNA]</scope>
    <source>
        <strain evidence="2 3">Mfrc123</strain>
    </source>
</reference>